<proteinExistence type="inferred from homology"/>
<dbReference type="Pfam" id="PF20582">
    <property type="entry name" value="UPF0758_N"/>
    <property type="match status" value="1"/>
</dbReference>
<dbReference type="InterPro" id="IPR001405">
    <property type="entry name" value="UPF0758"/>
</dbReference>
<dbReference type="NCBIfam" id="NF000642">
    <property type="entry name" value="PRK00024.1"/>
    <property type="match status" value="1"/>
</dbReference>
<keyword evidence="1" id="KW-0489">Methyltransferase</keyword>
<dbReference type="GO" id="GO:0046872">
    <property type="term" value="F:metal ion binding"/>
    <property type="evidence" value="ECO:0007669"/>
    <property type="project" value="UniProtKB-KW"/>
</dbReference>
<evidence type="ECO:0000256" key="6">
    <source>
        <dbReference type="ARBA" id="ARBA00022833"/>
    </source>
</evidence>
<dbReference type="InterPro" id="IPR002941">
    <property type="entry name" value="DNA_methylase_N4/N6"/>
</dbReference>
<dbReference type="InterPro" id="IPR001091">
    <property type="entry name" value="RM_Methyltransferase"/>
</dbReference>
<keyword evidence="3" id="KW-0808">Transferase</keyword>
<dbReference type="PROSITE" id="PS01302">
    <property type="entry name" value="UPF0758"/>
    <property type="match status" value="1"/>
</dbReference>
<dbReference type="NCBIfam" id="TIGR00608">
    <property type="entry name" value="radc"/>
    <property type="match status" value="1"/>
</dbReference>
<dbReference type="Proteomes" id="UP000231056">
    <property type="component" value="Unassembled WGS sequence"/>
</dbReference>
<organism evidence="10 11">
    <name type="scientific">Candidatus Roizmanbacteria bacterium CG11_big_fil_rev_8_21_14_0_20_36_8</name>
    <dbReference type="NCBI Taxonomy" id="1974856"/>
    <lineage>
        <taxon>Bacteria</taxon>
        <taxon>Candidatus Roizmaniibacteriota</taxon>
    </lineage>
</organism>
<dbReference type="GO" id="GO:0006508">
    <property type="term" value="P:proteolysis"/>
    <property type="evidence" value="ECO:0007669"/>
    <property type="project" value="UniProtKB-KW"/>
</dbReference>
<gene>
    <name evidence="10" type="ORF">COV58_04660</name>
</gene>
<dbReference type="AlphaFoldDB" id="A0A2M6ISX9"/>
<sequence>MPKIKDIPKIDRPREKFLKKGPEALSKSDLLAILLGSGIKGKNVQKLSQQIIKKFGMDFLNITVDDLQKVSGIGQAKALQIASAISLVKRFYKENNSNEITIKNSKDVFALTYDLREKKKEHLICLYMNARNVLLRKETVSVGLLDKTLLHPREIFYPAIELNAASVILIHNHPSGDSSPSEKDTQIVNKIANAGEIMGIPVIDFIIVSSSGNYSFFDKLKKQNKSFDYVADGEQAMLFEYLETERPAYEASIDEQGFQESPLKTPKKQLKVKKEMRELINKVHCGDCLEVMEQIPSKSIDMILCDLPYGTTQNKWDSIIPLDKLWNQYERIIKDNGAIVLTAQGVFTAKLTLSNERLFKYKIVWEKSKSTNFLNARRQPLRKHEDICVFYKRQPIYNPQMRKGEAYNKGIRKDQLTGSYGDFKPVEVKSNGGRYPIDVIYFKTAESEGSVYHPTQKPVALGQYLIRTFTKQGDVVLDNTCGSGSFLVSAVLEDRNFIGIEKNSDVHLFKNKKIDYIKICEERINNARKTFKPNL</sequence>
<dbReference type="GO" id="GO:0008170">
    <property type="term" value="F:N-methyltransferase activity"/>
    <property type="evidence" value="ECO:0007669"/>
    <property type="project" value="InterPro"/>
</dbReference>
<evidence type="ECO:0000256" key="4">
    <source>
        <dbReference type="ARBA" id="ARBA00022723"/>
    </source>
</evidence>
<dbReference type="InterPro" id="IPR029063">
    <property type="entry name" value="SAM-dependent_MTases_sf"/>
</dbReference>
<dbReference type="InterPro" id="IPR025657">
    <property type="entry name" value="RadC_JAB"/>
</dbReference>
<dbReference type="GO" id="GO:0032259">
    <property type="term" value="P:methylation"/>
    <property type="evidence" value="ECO:0007669"/>
    <property type="project" value="UniProtKB-KW"/>
</dbReference>
<protein>
    <recommendedName>
        <fullName evidence="9">MPN domain-containing protein</fullName>
    </recommendedName>
</protein>
<dbReference type="PRINTS" id="PR00508">
    <property type="entry name" value="S21N4MTFRASE"/>
</dbReference>
<evidence type="ECO:0000256" key="7">
    <source>
        <dbReference type="ARBA" id="ARBA00023049"/>
    </source>
</evidence>
<dbReference type="PROSITE" id="PS50249">
    <property type="entry name" value="MPN"/>
    <property type="match status" value="1"/>
</dbReference>
<keyword evidence="4" id="KW-0479">Metal-binding</keyword>
<dbReference type="Gene3D" id="3.40.140.10">
    <property type="entry name" value="Cytidine Deaminase, domain 2"/>
    <property type="match status" value="1"/>
</dbReference>
<dbReference type="GO" id="GO:0003677">
    <property type="term" value="F:DNA binding"/>
    <property type="evidence" value="ECO:0007669"/>
    <property type="project" value="InterPro"/>
</dbReference>
<dbReference type="CDD" id="cd08071">
    <property type="entry name" value="MPN_DUF2466"/>
    <property type="match status" value="1"/>
</dbReference>
<dbReference type="PANTHER" id="PTHR30471">
    <property type="entry name" value="DNA REPAIR PROTEIN RADC"/>
    <property type="match status" value="1"/>
</dbReference>
<evidence type="ECO:0000256" key="3">
    <source>
        <dbReference type="ARBA" id="ARBA00022679"/>
    </source>
</evidence>
<dbReference type="InterPro" id="IPR037518">
    <property type="entry name" value="MPN"/>
</dbReference>
<dbReference type="Gene3D" id="3.40.50.150">
    <property type="entry name" value="Vaccinia Virus protein VP39"/>
    <property type="match status" value="1"/>
</dbReference>
<evidence type="ECO:0000256" key="1">
    <source>
        <dbReference type="ARBA" id="ARBA00022603"/>
    </source>
</evidence>
<feature type="domain" description="MPN" evidence="9">
    <location>
        <begin position="100"/>
        <end position="223"/>
    </location>
</feature>
<dbReference type="GO" id="GO:0008237">
    <property type="term" value="F:metallopeptidase activity"/>
    <property type="evidence" value="ECO:0007669"/>
    <property type="project" value="UniProtKB-KW"/>
</dbReference>
<reference evidence="10 11" key="1">
    <citation type="submission" date="2017-09" db="EMBL/GenBank/DDBJ databases">
        <title>Depth-based differentiation of microbial function through sediment-hosted aquifers and enrichment of novel symbionts in the deep terrestrial subsurface.</title>
        <authorList>
            <person name="Probst A.J."/>
            <person name="Ladd B."/>
            <person name="Jarett J.K."/>
            <person name="Geller-Mcgrath D.E."/>
            <person name="Sieber C.M."/>
            <person name="Emerson J.B."/>
            <person name="Anantharaman K."/>
            <person name="Thomas B.C."/>
            <person name="Malmstrom R."/>
            <person name="Stieglmeier M."/>
            <person name="Klingl A."/>
            <person name="Woyke T."/>
            <person name="Ryan C.M."/>
            <person name="Banfield J.F."/>
        </authorList>
    </citation>
    <scope>NUCLEOTIDE SEQUENCE [LARGE SCALE GENOMIC DNA]</scope>
    <source>
        <strain evidence="10">CG11_big_fil_rev_8_21_14_0_20_36_8</strain>
    </source>
</reference>
<comment type="caution">
    <text evidence="10">The sequence shown here is derived from an EMBL/GenBank/DDBJ whole genome shotgun (WGS) entry which is preliminary data.</text>
</comment>
<dbReference type="EMBL" id="PCVM01000111">
    <property type="protein sequence ID" value="PIQ73039.1"/>
    <property type="molecule type" value="Genomic_DNA"/>
</dbReference>
<keyword evidence="5" id="KW-0378">Hydrolase</keyword>
<dbReference type="InterPro" id="IPR046778">
    <property type="entry name" value="UPF0758_N"/>
</dbReference>
<evidence type="ECO:0000313" key="10">
    <source>
        <dbReference type="EMBL" id="PIQ73039.1"/>
    </source>
</evidence>
<evidence type="ECO:0000313" key="11">
    <source>
        <dbReference type="Proteomes" id="UP000231056"/>
    </source>
</evidence>
<comment type="similarity">
    <text evidence="8">Belongs to the UPF0758 family.</text>
</comment>
<dbReference type="Pfam" id="PF04002">
    <property type="entry name" value="RadC"/>
    <property type="match status" value="1"/>
</dbReference>
<dbReference type="PANTHER" id="PTHR30471:SF3">
    <property type="entry name" value="UPF0758 PROTEIN YEES-RELATED"/>
    <property type="match status" value="1"/>
</dbReference>
<name>A0A2M6ISX9_9BACT</name>
<keyword evidence="7" id="KW-0482">Metalloprotease</keyword>
<accession>A0A2M6ISX9</accession>
<evidence type="ECO:0000256" key="8">
    <source>
        <dbReference type="RuleBase" id="RU003797"/>
    </source>
</evidence>
<evidence type="ECO:0000256" key="2">
    <source>
        <dbReference type="ARBA" id="ARBA00022670"/>
    </source>
</evidence>
<evidence type="ECO:0000256" key="5">
    <source>
        <dbReference type="ARBA" id="ARBA00022801"/>
    </source>
</evidence>
<dbReference type="SUPFAM" id="SSF53335">
    <property type="entry name" value="S-adenosyl-L-methionine-dependent methyltransferases"/>
    <property type="match status" value="1"/>
</dbReference>
<keyword evidence="2" id="KW-0645">Protease</keyword>
<keyword evidence="6" id="KW-0862">Zinc</keyword>
<dbReference type="Pfam" id="PF01555">
    <property type="entry name" value="N6_N4_Mtase"/>
    <property type="match status" value="1"/>
</dbReference>
<dbReference type="InterPro" id="IPR020891">
    <property type="entry name" value="UPF0758_CS"/>
</dbReference>
<evidence type="ECO:0000259" key="9">
    <source>
        <dbReference type="PROSITE" id="PS50249"/>
    </source>
</evidence>